<dbReference type="InterPro" id="IPR050261">
    <property type="entry name" value="FrsA_esterase"/>
</dbReference>
<name>A0A329QSW8_9ACTN</name>
<dbReference type="AlphaFoldDB" id="A0A329QSW8"/>
<evidence type="ECO:0000256" key="2">
    <source>
        <dbReference type="ARBA" id="ARBA00022801"/>
    </source>
</evidence>
<dbReference type="RefSeq" id="WP_112258630.1">
    <property type="nucleotide sequence ID" value="NZ_QMIG01000011.1"/>
</dbReference>
<dbReference type="PANTHER" id="PTHR22946">
    <property type="entry name" value="DIENELACTONE HYDROLASE DOMAIN-CONTAINING PROTEIN-RELATED"/>
    <property type="match status" value="1"/>
</dbReference>
<feature type="compositionally biased region" description="Basic and acidic residues" evidence="3">
    <location>
        <begin position="397"/>
        <end position="409"/>
    </location>
</feature>
<feature type="region of interest" description="Disordered" evidence="3">
    <location>
        <begin position="389"/>
        <end position="409"/>
    </location>
</feature>
<keyword evidence="5" id="KW-1185">Reference proteome</keyword>
<dbReference type="EMBL" id="QMIG01000011">
    <property type="protein sequence ID" value="RAW13788.1"/>
    <property type="molecule type" value="Genomic_DNA"/>
</dbReference>
<dbReference type="InterPro" id="IPR010520">
    <property type="entry name" value="FrsA-like"/>
</dbReference>
<evidence type="ECO:0008006" key="6">
    <source>
        <dbReference type="Google" id="ProtNLM"/>
    </source>
</evidence>
<dbReference type="Pfam" id="PF06500">
    <property type="entry name" value="FrsA-like"/>
    <property type="match status" value="1"/>
</dbReference>
<protein>
    <recommendedName>
        <fullName evidence="6">Alpha/beta hydrolase</fullName>
    </recommendedName>
</protein>
<dbReference type="SUPFAM" id="SSF53474">
    <property type="entry name" value="alpha/beta-Hydrolases"/>
    <property type="match status" value="1"/>
</dbReference>
<dbReference type="InterPro" id="IPR029058">
    <property type="entry name" value="AB_hydrolase_fold"/>
</dbReference>
<organism evidence="4 5">
    <name type="scientific">Phytoactinopolyspora halophila</name>
    <dbReference type="NCBI Taxonomy" id="1981511"/>
    <lineage>
        <taxon>Bacteria</taxon>
        <taxon>Bacillati</taxon>
        <taxon>Actinomycetota</taxon>
        <taxon>Actinomycetes</taxon>
        <taxon>Jiangellales</taxon>
        <taxon>Jiangellaceae</taxon>
        <taxon>Phytoactinopolyspora</taxon>
    </lineage>
</organism>
<evidence type="ECO:0000256" key="3">
    <source>
        <dbReference type="SAM" id="MobiDB-lite"/>
    </source>
</evidence>
<comment type="similarity">
    <text evidence="1">Belongs to the AB hydrolase superfamily.</text>
</comment>
<dbReference type="OrthoDB" id="9765647at2"/>
<gene>
    <name evidence="4" type="ORF">DPM12_12350</name>
</gene>
<reference evidence="4 5" key="1">
    <citation type="submission" date="2018-06" db="EMBL/GenBank/DDBJ databases">
        <title>Phytoactinopolyspora halophila sp. nov., a novel halophilic actinomycete isolated from a saline soil in China.</title>
        <authorList>
            <person name="Tang S.-K."/>
        </authorList>
    </citation>
    <scope>NUCLEOTIDE SEQUENCE [LARGE SCALE GENOMIC DNA]</scope>
    <source>
        <strain evidence="4 5">YIM 96934</strain>
    </source>
</reference>
<dbReference type="Proteomes" id="UP000250462">
    <property type="component" value="Unassembled WGS sequence"/>
</dbReference>
<comment type="caution">
    <text evidence="4">The sequence shown here is derived from an EMBL/GenBank/DDBJ whole genome shotgun (WGS) entry which is preliminary data.</text>
</comment>
<dbReference type="GO" id="GO:0016787">
    <property type="term" value="F:hydrolase activity"/>
    <property type="evidence" value="ECO:0007669"/>
    <property type="project" value="UniProtKB-KW"/>
</dbReference>
<proteinExistence type="inferred from homology"/>
<accession>A0A329QSW8</accession>
<evidence type="ECO:0000313" key="4">
    <source>
        <dbReference type="EMBL" id="RAW13788.1"/>
    </source>
</evidence>
<evidence type="ECO:0000256" key="1">
    <source>
        <dbReference type="ARBA" id="ARBA00008645"/>
    </source>
</evidence>
<evidence type="ECO:0000313" key="5">
    <source>
        <dbReference type="Proteomes" id="UP000250462"/>
    </source>
</evidence>
<dbReference type="Gene3D" id="3.40.50.1820">
    <property type="entry name" value="alpha/beta hydrolase"/>
    <property type="match status" value="1"/>
</dbReference>
<dbReference type="PANTHER" id="PTHR22946:SF12">
    <property type="entry name" value="CONIDIAL PIGMENT BIOSYNTHESIS PROTEIN AYG1 (AFU_ORTHOLOGUE AFUA_2G17550)"/>
    <property type="match status" value="1"/>
</dbReference>
<sequence length="409" mass="46133">MSDEPARRIRLRRDGQQWEFDRAIRDTGRVYHFQPPGRGGLPPSVRMHDMISKHVGRGAQRAERLGAAEAAAGHHLTALEHYFDAAVKYAQAQHPILVTNAEKRYLHGSAIRCYDEVRRLAPAPIEHVHVPWRGSTVSGYLHLAPVDGPAPLVFFIPGCDMTKELVPHPLYNWAAQRGMHLFVFDGPGQGECNLRDIPLTIDGYEDAASTALSHLLDRPDIDATRVGLYAMSFGSWWGARFAATDQRIGAASFPWASICDKYYLFEEESPRYKQLFSYLTRAADEDELDEFIARMGLEEILPRISCPTLLTLGEYDPRSPLDEALALFDRIQAPAQMWVFADQHHMTNVRTPANATPMWNLDIHPTGMDWLGDRLSGKPLDRPGEVLYLEPNGPSPHDPDAPAKRHWYE</sequence>
<keyword evidence="2" id="KW-0378">Hydrolase</keyword>